<keyword evidence="1" id="KW-1133">Transmembrane helix</keyword>
<evidence type="ECO:0000313" key="2">
    <source>
        <dbReference type="EMBL" id="NMP33464.1"/>
    </source>
</evidence>
<keyword evidence="3" id="KW-1185">Reference proteome</keyword>
<protein>
    <submittedName>
        <fullName evidence="2">Uncharacterized protein</fullName>
    </submittedName>
</protein>
<evidence type="ECO:0000313" key="3">
    <source>
        <dbReference type="Proteomes" id="UP000568664"/>
    </source>
</evidence>
<dbReference type="Proteomes" id="UP000568664">
    <property type="component" value="Unassembled WGS sequence"/>
</dbReference>
<sequence length="107" mass="12247">MNTKDYIERFDEISHLSRAQQFDILEQVKDEIQSSSALLSFTAITFIVRVSCMLILLGASYIFWEPSTWTLFLAVFLGLIVSRVLVTEIKDHIVLKGLKNILNKNVV</sequence>
<dbReference type="RefSeq" id="WP_169076783.1">
    <property type="nucleotide sequence ID" value="NZ_JABBXH010000009.1"/>
</dbReference>
<evidence type="ECO:0000256" key="1">
    <source>
        <dbReference type="SAM" id="Phobius"/>
    </source>
</evidence>
<dbReference type="AlphaFoldDB" id="A0A7Y0LFT2"/>
<keyword evidence="1" id="KW-0812">Transmembrane</keyword>
<reference evidence="2 3" key="1">
    <citation type="submission" date="2020-04" db="EMBL/GenBank/DDBJ databases">
        <title>Thalassotalea sp. M1531, isolated from the surface of marine red alga.</title>
        <authorList>
            <person name="Pang L."/>
            <person name="Lu D.-C."/>
        </authorList>
    </citation>
    <scope>NUCLEOTIDE SEQUENCE [LARGE SCALE GENOMIC DNA]</scope>
    <source>
        <strain evidence="2 3">M1531</strain>
    </source>
</reference>
<dbReference type="EMBL" id="JABBXH010000009">
    <property type="protein sequence ID" value="NMP33464.1"/>
    <property type="molecule type" value="Genomic_DNA"/>
</dbReference>
<gene>
    <name evidence="2" type="ORF">HII17_18105</name>
</gene>
<keyword evidence="1" id="KW-0472">Membrane</keyword>
<organism evidence="2 3">
    <name type="scientific">Thalassotalea algicola</name>
    <dbReference type="NCBI Taxonomy" id="2716224"/>
    <lineage>
        <taxon>Bacteria</taxon>
        <taxon>Pseudomonadati</taxon>
        <taxon>Pseudomonadota</taxon>
        <taxon>Gammaproteobacteria</taxon>
        <taxon>Alteromonadales</taxon>
        <taxon>Colwelliaceae</taxon>
        <taxon>Thalassotalea</taxon>
    </lineage>
</organism>
<proteinExistence type="predicted"/>
<comment type="caution">
    <text evidence="2">The sequence shown here is derived from an EMBL/GenBank/DDBJ whole genome shotgun (WGS) entry which is preliminary data.</text>
</comment>
<name>A0A7Y0LFT2_9GAMM</name>
<feature type="transmembrane region" description="Helical" evidence="1">
    <location>
        <begin position="69"/>
        <end position="86"/>
    </location>
</feature>
<accession>A0A7Y0LFT2</accession>
<feature type="transmembrane region" description="Helical" evidence="1">
    <location>
        <begin position="37"/>
        <end position="63"/>
    </location>
</feature>